<evidence type="ECO:0000313" key="3">
    <source>
        <dbReference type="Proteomes" id="UP000515977"/>
    </source>
</evidence>
<name>A0A7G9QVF0_9GAMM</name>
<proteinExistence type="predicted"/>
<dbReference type="EMBL" id="CP060711">
    <property type="protein sequence ID" value="QNN47325.1"/>
    <property type="molecule type" value="Genomic_DNA"/>
</dbReference>
<gene>
    <name evidence="2" type="ORF">H9L17_04005</name>
</gene>
<sequence length="216" mass="23792">MAGLSPRTRFVAWLLLAGVGLALFFSGDYRDIPFPVGWLGTFLFVAAVWFSVARLHDVPQSEEEAQVAPGEWQAWIGVAFVGAVIAASLLKAHLFLPEVPIGRNPEVSAAGRSIGTLFVAWLVLSHVLKQRWAGKVLADERDARIELVASQWARCATAVCVIAIAVMLGFSDTERLRQFSYPFIAQMLMLALLVGLWLDQLVAAILYWRDRRGAQA</sequence>
<feature type="transmembrane region" description="Helical" evidence="1">
    <location>
        <begin position="149"/>
        <end position="171"/>
    </location>
</feature>
<protein>
    <submittedName>
        <fullName evidence="2">Uncharacterized protein</fullName>
    </submittedName>
</protein>
<feature type="transmembrane region" description="Helical" evidence="1">
    <location>
        <begin position="36"/>
        <end position="53"/>
    </location>
</feature>
<organism evidence="2 3">
    <name type="scientific">Thermomonas brevis</name>
    <dbReference type="NCBI Taxonomy" id="215691"/>
    <lineage>
        <taxon>Bacteria</taxon>
        <taxon>Pseudomonadati</taxon>
        <taxon>Pseudomonadota</taxon>
        <taxon>Gammaproteobacteria</taxon>
        <taxon>Lysobacterales</taxon>
        <taxon>Lysobacteraceae</taxon>
        <taxon>Thermomonas</taxon>
    </lineage>
</organism>
<keyword evidence="1" id="KW-1133">Transmembrane helix</keyword>
<feature type="transmembrane region" description="Helical" evidence="1">
    <location>
        <begin position="74"/>
        <end position="96"/>
    </location>
</feature>
<keyword evidence="3" id="KW-1185">Reference proteome</keyword>
<keyword evidence="1" id="KW-0812">Transmembrane</keyword>
<dbReference type="KEGG" id="tbv:H9L17_04005"/>
<evidence type="ECO:0000256" key="1">
    <source>
        <dbReference type="SAM" id="Phobius"/>
    </source>
</evidence>
<dbReference type="Proteomes" id="UP000515977">
    <property type="component" value="Chromosome"/>
</dbReference>
<evidence type="ECO:0000313" key="2">
    <source>
        <dbReference type="EMBL" id="QNN47325.1"/>
    </source>
</evidence>
<dbReference type="AlphaFoldDB" id="A0A7G9QVF0"/>
<reference evidence="2 3" key="1">
    <citation type="submission" date="2020-08" db="EMBL/GenBank/DDBJ databases">
        <title>Genome sequence of Thermomonas brevis KACC 16975T.</title>
        <authorList>
            <person name="Hyun D.-W."/>
            <person name="Bae J.-W."/>
        </authorList>
    </citation>
    <scope>NUCLEOTIDE SEQUENCE [LARGE SCALE GENOMIC DNA]</scope>
    <source>
        <strain evidence="2 3">KACC 16975</strain>
    </source>
</reference>
<dbReference type="RefSeq" id="WP_187571072.1">
    <property type="nucleotide sequence ID" value="NZ_CP060711.1"/>
</dbReference>
<accession>A0A7G9QVF0</accession>
<feature type="transmembrane region" description="Helical" evidence="1">
    <location>
        <begin position="183"/>
        <end position="208"/>
    </location>
</feature>
<keyword evidence="1" id="KW-0472">Membrane</keyword>